<dbReference type="PANTHER" id="PTHR43212">
    <property type="entry name" value="QUERCETIN 2,3-DIOXYGENASE"/>
    <property type="match status" value="1"/>
</dbReference>
<feature type="binding site" evidence="2">
    <location>
        <position position="101"/>
    </location>
    <ligand>
        <name>Fe cation</name>
        <dbReference type="ChEBI" id="CHEBI:24875"/>
    </ligand>
</feature>
<feature type="domain" description="Pirin N-terminal" evidence="4">
    <location>
        <begin position="8"/>
        <end position="118"/>
    </location>
</feature>
<dbReference type="PIRSF" id="PIRSF006232">
    <property type="entry name" value="Pirin"/>
    <property type="match status" value="1"/>
</dbReference>
<keyword evidence="2" id="KW-0479">Metal-binding</keyword>
<gene>
    <name evidence="6" type="ORF">OUO13_18100</name>
</gene>
<evidence type="ECO:0000313" key="6">
    <source>
        <dbReference type="EMBL" id="MCY0967096.1"/>
    </source>
</evidence>
<dbReference type="PANTHER" id="PTHR43212:SF3">
    <property type="entry name" value="QUERCETIN 2,3-DIOXYGENASE"/>
    <property type="match status" value="1"/>
</dbReference>
<dbReference type="GO" id="GO:0046872">
    <property type="term" value="F:metal ion binding"/>
    <property type="evidence" value="ECO:0007669"/>
    <property type="project" value="UniProtKB-KW"/>
</dbReference>
<protein>
    <submittedName>
        <fullName evidence="6">Pirin family protein</fullName>
    </submittedName>
</protein>
<comment type="cofactor">
    <cofactor evidence="2">
        <name>Fe cation</name>
        <dbReference type="ChEBI" id="CHEBI:24875"/>
    </cofactor>
    <text evidence="2">Binds 1 Fe cation per subunit.</text>
</comment>
<dbReference type="RefSeq" id="WP_283175301.1">
    <property type="nucleotide sequence ID" value="NZ_JAPNOA010000058.1"/>
</dbReference>
<name>A0A9X3EMI4_9GAMM</name>
<comment type="caution">
    <text evidence="6">The sequence shown here is derived from an EMBL/GenBank/DDBJ whole genome shotgun (WGS) entry which is preliminary data.</text>
</comment>
<dbReference type="Pfam" id="PF02678">
    <property type="entry name" value="Pirin"/>
    <property type="match status" value="1"/>
</dbReference>
<dbReference type="Pfam" id="PF17954">
    <property type="entry name" value="Pirin_C_2"/>
    <property type="match status" value="1"/>
</dbReference>
<dbReference type="AlphaFoldDB" id="A0A9X3EMI4"/>
<reference evidence="6" key="1">
    <citation type="submission" date="2022-11" db="EMBL/GenBank/DDBJ databases">
        <title>Parathalassolutuus dongxingensis gen. nov., sp. nov., a novel member of family Oceanospirillaceae isolated from a coastal shrimp pond in Guangxi, China.</title>
        <authorList>
            <person name="Chen H."/>
        </authorList>
    </citation>
    <scope>NUCLEOTIDE SEQUENCE</scope>
    <source>
        <strain evidence="6">G-43</strain>
    </source>
</reference>
<keyword evidence="2" id="KW-0408">Iron</keyword>
<evidence type="ECO:0000313" key="7">
    <source>
        <dbReference type="Proteomes" id="UP001150830"/>
    </source>
</evidence>
<feature type="binding site" evidence="2">
    <location>
        <position position="59"/>
    </location>
    <ligand>
        <name>Fe cation</name>
        <dbReference type="ChEBI" id="CHEBI:24875"/>
    </ligand>
</feature>
<dbReference type="CDD" id="cd02910">
    <property type="entry name" value="cupin_Yhhw_N"/>
    <property type="match status" value="1"/>
</dbReference>
<dbReference type="Gene3D" id="2.60.120.10">
    <property type="entry name" value="Jelly Rolls"/>
    <property type="match status" value="2"/>
</dbReference>
<evidence type="ECO:0000256" key="2">
    <source>
        <dbReference type="PIRSR" id="PIRSR006232-1"/>
    </source>
</evidence>
<dbReference type="SUPFAM" id="SSF51182">
    <property type="entry name" value="RmlC-like cupins"/>
    <property type="match status" value="1"/>
</dbReference>
<comment type="similarity">
    <text evidence="1 3">Belongs to the pirin family.</text>
</comment>
<evidence type="ECO:0000259" key="5">
    <source>
        <dbReference type="Pfam" id="PF17954"/>
    </source>
</evidence>
<keyword evidence="7" id="KW-1185">Reference proteome</keyword>
<sequence length="232" mass="25696">MLSIRPANSRGHVRVGWLNSHHSFSFGHYYDPQRMGWSVLRVINDDTVAAHSGFDPHSHRDMEIISYVLQGAIRHEDSMGNVSVLRAGEVQRMSAGTGVVHSEYNVTNEPLKFLQIWILPAERHIEPGYEQKSFGEQPGLTPLVTPDGRQQSLRLHQDASLFRVQLAAGESLELGSSQRRGYLHVISGEVNIQASDNTEPVLGAGDAVALDSGDRISLQASEDLHALWFDLP</sequence>
<dbReference type="InterPro" id="IPR012093">
    <property type="entry name" value="Pirin"/>
</dbReference>
<dbReference type="InterPro" id="IPR011051">
    <property type="entry name" value="RmlC_Cupin_sf"/>
</dbReference>
<dbReference type="InterPro" id="IPR041602">
    <property type="entry name" value="Quercetinase_C"/>
</dbReference>
<feature type="binding site" evidence="2">
    <location>
        <position position="57"/>
    </location>
    <ligand>
        <name>Fe cation</name>
        <dbReference type="ChEBI" id="CHEBI:24875"/>
    </ligand>
</feature>
<proteinExistence type="inferred from homology"/>
<dbReference type="InterPro" id="IPR003829">
    <property type="entry name" value="Pirin_N_dom"/>
</dbReference>
<feature type="binding site" evidence="2">
    <location>
        <position position="103"/>
    </location>
    <ligand>
        <name>Fe cation</name>
        <dbReference type="ChEBI" id="CHEBI:24875"/>
    </ligand>
</feature>
<organism evidence="6 7">
    <name type="scientific">Parathalassolituus penaei</name>
    <dbReference type="NCBI Taxonomy" id="2997323"/>
    <lineage>
        <taxon>Bacteria</taxon>
        <taxon>Pseudomonadati</taxon>
        <taxon>Pseudomonadota</taxon>
        <taxon>Gammaproteobacteria</taxon>
        <taxon>Oceanospirillales</taxon>
        <taxon>Oceanospirillaceae</taxon>
        <taxon>Parathalassolituus</taxon>
    </lineage>
</organism>
<feature type="domain" description="Quercetin 2,3-dioxygenase C-terminal cupin" evidence="5">
    <location>
        <begin position="143"/>
        <end position="231"/>
    </location>
</feature>
<dbReference type="InterPro" id="IPR014710">
    <property type="entry name" value="RmlC-like_jellyroll"/>
</dbReference>
<evidence type="ECO:0000256" key="3">
    <source>
        <dbReference type="RuleBase" id="RU003457"/>
    </source>
</evidence>
<dbReference type="Proteomes" id="UP001150830">
    <property type="component" value="Unassembled WGS sequence"/>
</dbReference>
<dbReference type="EMBL" id="JAPNOA010000058">
    <property type="protein sequence ID" value="MCY0967096.1"/>
    <property type="molecule type" value="Genomic_DNA"/>
</dbReference>
<evidence type="ECO:0000259" key="4">
    <source>
        <dbReference type="Pfam" id="PF02678"/>
    </source>
</evidence>
<evidence type="ECO:0000256" key="1">
    <source>
        <dbReference type="ARBA" id="ARBA00008416"/>
    </source>
</evidence>
<accession>A0A9X3EMI4</accession>